<feature type="region of interest" description="Disordered" evidence="2">
    <location>
        <begin position="581"/>
        <end position="691"/>
    </location>
</feature>
<feature type="region of interest" description="Disordered" evidence="2">
    <location>
        <begin position="207"/>
        <end position="252"/>
    </location>
</feature>
<feature type="compositionally biased region" description="Basic and acidic residues" evidence="2">
    <location>
        <begin position="435"/>
        <end position="444"/>
    </location>
</feature>
<sequence>MVTDGQLAEAVQPDVVVAARALLTRLRRLHALQDAPFPWDTHTLHVDDRTALANAHAPGEARAALAAHLNTLEKQMAEYKAQFGAQLREAHAASLRNALSGSAEAASQDPVLNEEGLPFVDPLEMLPDSPPQTPQLDASAPRPMGNVLGRTPGQVAPFDPTKHGEERQQWMASIFDELQKEEDAELAKEQEGAEMPKVAGLRRGFLQGQKQQEPPKKQVRIVEPDVSSDEEEASPEPVSPEKVHKVPLGMDPEDAGVQEEAARIVDLLGPEVIRGHPNAERIFAEMEAAQPQMVQKAAPAPRAPAEPEKPAIGDVVVERSADADTRRTPSTGRKLSAFKQRQLERQRSQGAEDEAPVPPVGPSISQGLSAIERAGRVDDAQSASRIHAGLPPQVPHARPTKAYAAKLQQRAAATSKGQNMDEEEEIQAPGRRVRFGGEEVRHMDVDEDEDSDPDTSMDHVEGDIDDDDEFHQEPDDDDDSMPDDTWTSEDEMLWDSEDEYGPEDLEALKPSMDEHPQDAFWNEDLAREYAEAKARLALQPPAAAQAPSNEAEDNQEAYGIAPLDATVTDPGRPRVSRFKAARLAGERVPDPNGETLDMERPSTQAADERGHDLAHELHEGRTPVMVLPTLAPVRFPRSTDGDTRGIDLDGESDEDDERLHALMRARLSMEGATPEQGQQRSAQPPQVGRAT</sequence>
<gene>
    <name evidence="3" type="ORF">MSYG_3186</name>
</gene>
<proteinExistence type="predicted"/>
<reference evidence="4" key="1">
    <citation type="journal article" date="2017" name="Nucleic Acids Res.">
        <title>Proteogenomics produces comprehensive and highly accurate protein-coding gene annotation in a complete genome assembly of Malassezia sympodialis.</title>
        <authorList>
            <person name="Zhu Y."/>
            <person name="Engstroem P.G."/>
            <person name="Tellgren-Roth C."/>
            <person name="Baudo C.D."/>
            <person name="Kennell J.C."/>
            <person name="Sun S."/>
            <person name="Billmyre R.B."/>
            <person name="Schroeder M.S."/>
            <person name="Andersson A."/>
            <person name="Holm T."/>
            <person name="Sigurgeirsson B."/>
            <person name="Wu G."/>
            <person name="Sankaranarayanan S.R."/>
            <person name="Siddharthan R."/>
            <person name="Sanyal K."/>
            <person name="Lundeberg J."/>
            <person name="Nystedt B."/>
            <person name="Boekhout T."/>
            <person name="Dawson T.L. Jr."/>
            <person name="Heitman J."/>
            <person name="Scheynius A."/>
            <person name="Lehtioe J."/>
        </authorList>
    </citation>
    <scope>NUCLEOTIDE SEQUENCE [LARGE SCALE GENOMIC DNA]</scope>
    <source>
        <strain evidence="4">ATCC 42132</strain>
    </source>
</reference>
<dbReference type="AlphaFoldDB" id="M5ECZ7"/>
<dbReference type="RefSeq" id="XP_018741432.1">
    <property type="nucleotide sequence ID" value="XM_018884810.1"/>
</dbReference>
<feature type="compositionally biased region" description="Basic and acidic residues" evidence="2">
    <location>
        <begin position="213"/>
        <end position="223"/>
    </location>
</feature>
<keyword evidence="4" id="KW-1185">Reference proteome</keyword>
<evidence type="ECO:0000256" key="1">
    <source>
        <dbReference type="SAM" id="Coils"/>
    </source>
</evidence>
<dbReference type="Proteomes" id="UP000186303">
    <property type="component" value="Chromosome 5"/>
</dbReference>
<organism evidence="3 4">
    <name type="scientific">Malassezia sympodialis (strain ATCC 42132)</name>
    <name type="common">Atopic eczema-associated yeast</name>
    <dbReference type="NCBI Taxonomy" id="1230383"/>
    <lineage>
        <taxon>Eukaryota</taxon>
        <taxon>Fungi</taxon>
        <taxon>Dikarya</taxon>
        <taxon>Basidiomycota</taxon>
        <taxon>Ustilaginomycotina</taxon>
        <taxon>Malasseziomycetes</taxon>
        <taxon>Malasseziales</taxon>
        <taxon>Malasseziaceae</taxon>
        <taxon>Malassezia</taxon>
    </lineage>
</organism>
<dbReference type="OMA" id="DMWESED"/>
<dbReference type="HOGENOM" id="CLU_398515_0_0_1"/>
<protein>
    <submittedName>
        <fullName evidence="3">Uncharacterized protein</fullName>
    </submittedName>
</protein>
<feature type="compositionally biased region" description="Basic and acidic residues" evidence="2">
    <location>
        <begin position="606"/>
        <end position="621"/>
    </location>
</feature>
<feature type="compositionally biased region" description="Acidic residues" evidence="2">
    <location>
        <begin position="463"/>
        <end position="505"/>
    </location>
</feature>
<evidence type="ECO:0000313" key="3">
    <source>
        <dbReference type="EMBL" id="SHO78838.1"/>
    </source>
</evidence>
<feature type="compositionally biased region" description="Acidic residues" evidence="2">
    <location>
        <begin position="445"/>
        <end position="455"/>
    </location>
</feature>
<accession>M5ECZ7</accession>
<feature type="region of interest" description="Disordered" evidence="2">
    <location>
        <begin position="120"/>
        <end position="141"/>
    </location>
</feature>
<dbReference type="InterPro" id="IPR024325">
    <property type="entry name" value="DUF3835"/>
</dbReference>
<dbReference type="EMBL" id="LT671825">
    <property type="protein sequence ID" value="SHO78838.1"/>
    <property type="molecule type" value="Genomic_DNA"/>
</dbReference>
<evidence type="ECO:0000256" key="2">
    <source>
        <dbReference type="SAM" id="MobiDB-lite"/>
    </source>
</evidence>
<dbReference type="VEuPathDB" id="FungiDB:MSYG_3186"/>
<feature type="compositionally biased region" description="Low complexity" evidence="2">
    <location>
        <begin position="401"/>
        <end position="413"/>
    </location>
</feature>
<dbReference type="OrthoDB" id="3366950at2759"/>
<keyword evidence="1" id="KW-0175">Coiled coil</keyword>
<feature type="compositionally biased region" description="Basic and acidic residues" evidence="2">
    <location>
        <begin position="305"/>
        <end position="327"/>
    </location>
</feature>
<feature type="compositionally biased region" description="Basic and acidic residues" evidence="2">
    <location>
        <begin position="637"/>
        <end position="647"/>
    </location>
</feature>
<dbReference type="Pfam" id="PF12927">
    <property type="entry name" value="DUF3835"/>
    <property type="match status" value="1"/>
</dbReference>
<name>M5ECZ7_MALS4</name>
<dbReference type="KEGG" id="msym:MSY001_2931"/>
<evidence type="ECO:0000313" key="4">
    <source>
        <dbReference type="Proteomes" id="UP000186303"/>
    </source>
</evidence>
<feature type="compositionally biased region" description="Polar residues" evidence="2">
    <location>
        <begin position="675"/>
        <end position="684"/>
    </location>
</feature>
<feature type="coiled-coil region" evidence="1">
    <location>
        <begin position="62"/>
        <end position="89"/>
    </location>
</feature>
<feature type="region of interest" description="Disordered" evidence="2">
    <location>
        <begin position="290"/>
        <end position="510"/>
    </location>
</feature>